<dbReference type="PANTHER" id="PTHR13847:SF289">
    <property type="entry name" value="GLYCINE OXIDASE"/>
    <property type="match status" value="1"/>
</dbReference>
<sequence length="347" mass="40103">MKDVIIVGGGISGTTLAWQWFLQGKSVQWYADGIKSSSHVAAGVFNPVVLKRSSPIWKAQEQLDFMFPFYKEVEKYLEAPVIELLPVWRRFHDSKERATWTRKSVREDLDNLMLTEPTDDPIDGIKAANGYGIVKHTGWLDTLSYMKSSMDFFNLRNEFFEEGFDYEKLSMSDDLITYKDITAQAVVFAEGNQLPHNPWFHQMPLQGNKGEILIIRCPGLQLQQIVKSSVFLMPYRDDLFWVGATYDREYESIQPSQKAKDFLISKLETFLELPYEIVDHKSGIRPTTIDRRPFLGLHKEFKNLYVFNGMGSRASLIAPWASKCLFDFIYQDISLPAEMDISRFEDQ</sequence>
<dbReference type="RefSeq" id="WP_105983882.1">
    <property type="nucleotide sequence ID" value="NZ_MQUC01000003.1"/>
</dbReference>
<keyword evidence="1" id="KW-0560">Oxidoreductase</keyword>
<organism evidence="3 4">
    <name type="scientific">Nonlabens agnitus</name>
    <dbReference type="NCBI Taxonomy" id="870484"/>
    <lineage>
        <taxon>Bacteria</taxon>
        <taxon>Pseudomonadati</taxon>
        <taxon>Bacteroidota</taxon>
        <taxon>Flavobacteriia</taxon>
        <taxon>Flavobacteriales</taxon>
        <taxon>Flavobacteriaceae</taxon>
        <taxon>Nonlabens</taxon>
    </lineage>
</organism>
<reference evidence="3 4" key="1">
    <citation type="submission" date="2016-11" db="EMBL/GenBank/DDBJ databases">
        <title>Trade-off between light-utilization and light-protection in marine flavobacteria.</title>
        <authorList>
            <person name="Kumagai Y."/>
        </authorList>
    </citation>
    <scope>NUCLEOTIDE SEQUENCE [LARGE SCALE GENOMIC DNA]</scope>
    <source>
        <strain evidence="3 4">JCM 17109</strain>
    </source>
</reference>
<dbReference type="EMBL" id="MQUC01000003">
    <property type="protein sequence ID" value="PRP68213.1"/>
    <property type="molecule type" value="Genomic_DNA"/>
</dbReference>
<dbReference type="Gene3D" id="3.50.50.60">
    <property type="entry name" value="FAD/NAD(P)-binding domain"/>
    <property type="match status" value="1"/>
</dbReference>
<dbReference type="GO" id="GO:0016491">
    <property type="term" value="F:oxidoreductase activity"/>
    <property type="evidence" value="ECO:0007669"/>
    <property type="project" value="UniProtKB-KW"/>
</dbReference>
<dbReference type="GO" id="GO:0005737">
    <property type="term" value="C:cytoplasm"/>
    <property type="evidence" value="ECO:0007669"/>
    <property type="project" value="TreeGrafter"/>
</dbReference>
<name>A0A2S9WXM4_9FLAO</name>
<comment type="caution">
    <text evidence="3">The sequence shown here is derived from an EMBL/GenBank/DDBJ whole genome shotgun (WGS) entry which is preliminary data.</text>
</comment>
<evidence type="ECO:0000256" key="1">
    <source>
        <dbReference type="ARBA" id="ARBA00023002"/>
    </source>
</evidence>
<protein>
    <submittedName>
        <fullName evidence="3">FAD-dependent oxidoreductase</fullName>
    </submittedName>
</protein>
<keyword evidence="4" id="KW-1185">Reference proteome</keyword>
<dbReference type="InterPro" id="IPR036188">
    <property type="entry name" value="FAD/NAD-bd_sf"/>
</dbReference>
<proteinExistence type="predicted"/>
<dbReference type="PANTHER" id="PTHR13847">
    <property type="entry name" value="SARCOSINE DEHYDROGENASE-RELATED"/>
    <property type="match status" value="1"/>
</dbReference>
<dbReference type="OrthoDB" id="214253at2"/>
<dbReference type="SUPFAM" id="SSF54373">
    <property type="entry name" value="FAD-linked reductases, C-terminal domain"/>
    <property type="match status" value="1"/>
</dbReference>
<dbReference type="Gene3D" id="3.30.9.10">
    <property type="entry name" value="D-Amino Acid Oxidase, subunit A, domain 2"/>
    <property type="match status" value="1"/>
</dbReference>
<dbReference type="SUPFAM" id="SSF51971">
    <property type="entry name" value="Nucleotide-binding domain"/>
    <property type="match status" value="1"/>
</dbReference>
<dbReference type="AlphaFoldDB" id="A0A2S9WXM4"/>
<evidence type="ECO:0000259" key="2">
    <source>
        <dbReference type="Pfam" id="PF01266"/>
    </source>
</evidence>
<dbReference type="Pfam" id="PF01266">
    <property type="entry name" value="DAO"/>
    <property type="match status" value="1"/>
</dbReference>
<dbReference type="InterPro" id="IPR006076">
    <property type="entry name" value="FAD-dep_OxRdtase"/>
</dbReference>
<feature type="domain" description="FAD dependent oxidoreductase" evidence="2">
    <location>
        <begin position="3"/>
        <end position="325"/>
    </location>
</feature>
<evidence type="ECO:0000313" key="4">
    <source>
        <dbReference type="Proteomes" id="UP000239532"/>
    </source>
</evidence>
<accession>A0A2S9WXM4</accession>
<dbReference type="Proteomes" id="UP000239532">
    <property type="component" value="Unassembled WGS sequence"/>
</dbReference>
<gene>
    <name evidence="3" type="ORF">BST86_14515</name>
</gene>
<evidence type="ECO:0000313" key="3">
    <source>
        <dbReference type="EMBL" id="PRP68213.1"/>
    </source>
</evidence>